<reference evidence="3" key="1">
    <citation type="submission" date="2020-06" db="EMBL/GenBank/DDBJ databases">
        <authorList>
            <person name="Li T."/>
            <person name="Hu X."/>
            <person name="Zhang T."/>
            <person name="Song X."/>
            <person name="Zhang H."/>
            <person name="Dai N."/>
            <person name="Sheng W."/>
            <person name="Hou X."/>
            <person name="Wei L."/>
        </authorList>
    </citation>
    <scope>NUCLEOTIDE SEQUENCE</scope>
    <source>
        <strain evidence="3">K16</strain>
        <tissue evidence="3">Leaf</tissue>
    </source>
</reference>
<dbReference type="Pfam" id="PF05699">
    <property type="entry name" value="Dimer_Tnp_hAT"/>
    <property type="match status" value="1"/>
</dbReference>
<evidence type="ECO:0000313" key="4">
    <source>
        <dbReference type="Proteomes" id="UP001289374"/>
    </source>
</evidence>
<evidence type="ECO:0000256" key="1">
    <source>
        <dbReference type="SAM" id="SignalP"/>
    </source>
</evidence>
<accession>A0AAE1WQ48</accession>
<dbReference type="Proteomes" id="UP001289374">
    <property type="component" value="Unassembled WGS sequence"/>
</dbReference>
<feature type="chain" id="PRO_5041989001" description="HAT C-terminal dimerisation domain-containing protein" evidence="1">
    <location>
        <begin position="20"/>
        <end position="82"/>
    </location>
</feature>
<dbReference type="SUPFAM" id="SSF53098">
    <property type="entry name" value="Ribonuclease H-like"/>
    <property type="match status" value="1"/>
</dbReference>
<keyword evidence="1" id="KW-0732">Signal</keyword>
<dbReference type="InterPro" id="IPR008906">
    <property type="entry name" value="HATC_C_dom"/>
</dbReference>
<evidence type="ECO:0000313" key="3">
    <source>
        <dbReference type="EMBL" id="KAK4397643.1"/>
    </source>
</evidence>
<feature type="domain" description="HAT C-terminal dimerisation" evidence="2">
    <location>
        <begin position="2"/>
        <end position="50"/>
    </location>
</feature>
<dbReference type="PANTHER" id="PTHR23272:SF182">
    <property type="entry name" value="OS09G0381850 PROTEIN"/>
    <property type="match status" value="1"/>
</dbReference>
<dbReference type="InterPro" id="IPR012337">
    <property type="entry name" value="RNaseH-like_sf"/>
</dbReference>
<dbReference type="PANTHER" id="PTHR23272">
    <property type="entry name" value="BED FINGER-RELATED"/>
    <property type="match status" value="1"/>
</dbReference>
<dbReference type="EMBL" id="JACGWL010000007">
    <property type="protein sequence ID" value="KAK4397643.1"/>
    <property type="molecule type" value="Genomic_DNA"/>
</dbReference>
<name>A0AAE1WQ48_9LAMI</name>
<protein>
    <recommendedName>
        <fullName evidence="2">HAT C-terminal dimerisation domain-containing protein</fullName>
    </recommendedName>
</protein>
<sequence>MLMARDLLVISITIVTSEATFSVGGRVIDKYRASLTSDTVQVLMCRGDWLKKRFGVKKKSSSDKRAIYVNLPLDGDVLKVPS</sequence>
<proteinExistence type="predicted"/>
<dbReference type="AlphaFoldDB" id="A0AAE1WQ48"/>
<keyword evidence="4" id="KW-1185">Reference proteome</keyword>
<feature type="signal peptide" evidence="1">
    <location>
        <begin position="1"/>
        <end position="19"/>
    </location>
</feature>
<organism evidence="3 4">
    <name type="scientific">Sesamum angolense</name>
    <dbReference type="NCBI Taxonomy" id="2727404"/>
    <lineage>
        <taxon>Eukaryota</taxon>
        <taxon>Viridiplantae</taxon>
        <taxon>Streptophyta</taxon>
        <taxon>Embryophyta</taxon>
        <taxon>Tracheophyta</taxon>
        <taxon>Spermatophyta</taxon>
        <taxon>Magnoliopsida</taxon>
        <taxon>eudicotyledons</taxon>
        <taxon>Gunneridae</taxon>
        <taxon>Pentapetalae</taxon>
        <taxon>asterids</taxon>
        <taxon>lamiids</taxon>
        <taxon>Lamiales</taxon>
        <taxon>Pedaliaceae</taxon>
        <taxon>Sesamum</taxon>
    </lineage>
</organism>
<gene>
    <name evidence="3" type="ORF">Sango_1239800</name>
</gene>
<comment type="caution">
    <text evidence="3">The sequence shown here is derived from an EMBL/GenBank/DDBJ whole genome shotgun (WGS) entry which is preliminary data.</text>
</comment>
<dbReference type="GO" id="GO:0046983">
    <property type="term" value="F:protein dimerization activity"/>
    <property type="evidence" value="ECO:0007669"/>
    <property type="project" value="InterPro"/>
</dbReference>
<evidence type="ECO:0000259" key="2">
    <source>
        <dbReference type="Pfam" id="PF05699"/>
    </source>
</evidence>
<reference evidence="3" key="2">
    <citation type="journal article" date="2024" name="Plant">
        <title>Genomic evolution and insights into agronomic trait innovations of Sesamum species.</title>
        <authorList>
            <person name="Miao H."/>
            <person name="Wang L."/>
            <person name="Qu L."/>
            <person name="Liu H."/>
            <person name="Sun Y."/>
            <person name="Le M."/>
            <person name="Wang Q."/>
            <person name="Wei S."/>
            <person name="Zheng Y."/>
            <person name="Lin W."/>
            <person name="Duan Y."/>
            <person name="Cao H."/>
            <person name="Xiong S."/>
            <person name="Wang X."/>
            <person name="Wei L."/>
            <person name="Li C."/>
            <person name="Ma Q."/>
            <person name="Ju M."/>
            <person name="Zhao R."/>
            <person name="Li G."/>
            <person name="Mu C."/>
            <person name="Tian Q."/>
            <person name="Mei H."/>
            <person name="Zhang T."/>
            <person name="Gao T."/>
            <person name="Zhang H."/>
        </authorList>
    </citation>
    <scope>NUCLEOTIDE SEQUENCE</scope>
    <source>
        <strain evidence="3">K16</strain>
    </source>
</reference>